<keyword evidence="4" id="KW-1185">Reference proteome</keyword>
<evidence type="ECO:0000256" key="1">
    <source>
        <dbReference type="SAM" id="SignalP"/>
    </source>
</evidence>
<accession>A0A2Z3GLU2</accession>
<dbReference type="RefSeq" id="WP_109655795.1">
    <property type="nucleotide sequence ID" value="NZ_CP029145.1"/>
</dbReference>
<dbReference type="Gene3D" id="3.90.1300.10">
    <property type="entry name" value="Amidase signature (AS) domain"/>
    <property type="match status" value="1"/>
</dbReference>
<dbReference type="InterPro" id="IPR036928">
    <property type="entry name" value="AS_sf"/>
</dbReference>
<dbReference type="PANTHER" id="PTHR11895">
    <property type="entry name" value="TRANSAMIDASE"/>
    <property type="match status" value="1"/>
</dbReference>
<feature type="signal peptide" evidence="1">
    <location>
        <begin position="1"/>
        <end position="20"/>
    </location>
</feature>
<evidence type="ECO:0000313" key="4">
    <source>
        <dbReference type="Proteomes" id="UP000245999"/>
    </source>
</evidence>
<dbReference type="AlphaFoldDB" id="A0A2Z3GLU2"/>
<dbReference type="InterPro" id="IPR023631">
    <property type="entry name" value="Amidase_dom"/>
</dbReference>
<dbReference type="GO" id="GO:0050567">
    <property type="term" value="F:glutaminyl-tRNA synthase (glutamine-hydrolyzing) activity"/>
    <property type="evidence" value="ECO:0007669"/>
    <property type="project" value="TreeGrafter"/>
</dbReference>
<evidence type="ECO:0000259" key="2">
    <source>
        <dbReference type="Pfam" id="PF01425"/>
    </source>
</evidence>
<feature type="domain" description="Amidase" evidence="2">
    <location>
        <begin position="141"/>
        <end position="501"/>
    </location>
</feature>
<dbReference type="Pfam" id="PF01425">
    <property type="entry name" value="Amidase"/>
    <property type="match status" value="1"/>
</dbReference>
<keyword evidence="1" id="KW-0732">Signal</keyword>
<organism evidence="3 4">
    <name type="scientific">Hymenobacter nivis</name>
    <dbReference type="NCBI Taxonomy" id="1850093"/>
    <lineage>
        <taxon>Bacteria</taxon>
        <taxon>Pseudomonadati</taxon>
        <taxon>Bacteroidota</taxon>
        <taxon>Cytophagia</taxon>
        <taxon>Cytophagales</taxon>
        <taxon>Hymenobacteraceae</taxon>
        <taxon>Hymenobacter</taxon>
    </lineage>
</organism>
<reference evidence="4" key="1">
    <citation type="submission" date="2018-04" db="EMBL/GenBank/DDBJ databases">
        <title>Complete genome of Antarctic heterotrophic bacterium Hymenobacter nivis.</title>
        <authorList>
            <person name="Terashima M."/>
        </authorList>
    </citation>
    <scope>NUCLEOTIDE SEQUENCE [LARGE SCALE GENOMIC DNA]</scope>
    <source>
        <strain evidence="4">NBRC 111535</strain>
    </source>
</reference>
<dbReference type="PANTHER" id="PTHR11895:SF73">
    <property type="entry name" value="AMIDASE FAMILY PROTEIN"/>
    <property type="match status" value="1"/>
</dbReference>
<protein>
    <submittedName>
        <fullName evidence="3">Amidase</fullName>
    </submittedName>
</protein>
<sequence length="562" mass="60040">MLKKLLPALLLGAAGFGAGALVARPTAAEPVTVPLLRAAQELLGLHFTDAQLDSAKGAIGRNRSSYDALRKINLPNAVAPALVFDPVPLRLRLAAPAGKPGPDRMAPIGKVKLPANRDDLAFYTVRQLGELLRTKQVSSVELTEFFLARLRKYSPQLLCVITLTEELAMQQARAADAEIKAGRYRGPLHGVPFGVKDLFSTKTYKTTWGSVPYKDQLLDEDAAVVTRLRDAGAVLVAKFTLGELAMGDVWFGGQTRSPWDLKQGSSGSSAGSASAVAAGLVPFALGTETLGSIVSPSTACGTTGLRPTFGQVSRAGAMALSWSMDKVGPLARSAEDCALVFRAIQGEDPRDVATLLRPRAAADFRCAFDTDVKKMRVGYLKADFESPYPSQGTDKATLDALRKLGVELVPLDLHNLPAGELAFVLSAEGAAAFDDLTRSGRDALLVNQGRNAWPTTFRAARFVPAVEYLQAQRARRVLIEDVDKHLLGLDAYVGPSFNSPSLVITNLTGHPAVVVPNGMRPNGLPATITFTGQLYGEAKLLALAKAYQDATDFDEKHPPLNF</sequence>
<dbReference type="InterPro" id="IPR000120">
    <property type="entry name" value="Amidase"/>
</dbReference>
<dbReference type="KEGG" id="hnv:DDQ68_07805"/>
<evidence type="ECO:0000313" key="3">
    <source>
        <dbReference type="EMBL" id="AWM32697.1"/>
    </source>
</evidence>
<name>A0A2Z3GLU2_9BACT</name>
<dbReference type="Proteomes" id="UP000245999">
    <property type="component" value="Chromosome"/>
</dbReference>
<dbReference type="SUPFAM" id="SSF75304">
    <property type="entry name" value="Amidase signature (AS) enzymes"/>
    <property type="match status" value="1"/>
</dbReference>
<proteinExistence type="predicted"/>
<dbReference type="OrthoDB" id="9811471at2"/>
<feature type="chain" id="PRO_5016261972" evidence="1">
    <location>
        <begin position="21"/>
        <end position="562"/>
    </location>
</feature>
<gene>
    <name evidence="3" type="ORF">DDQ68_07805</name>
</gene>
<dbReference type="EMBL" id="CP029145">
    <property type="protein sequence ID" value="AWM32697.1"/>
    <property type="molecule type" value="Genomic_DNA"/>
</dbReference>